<feature type="coiled-coil region" evidence="7">
    <location>
        <begin position="43"/>
        <end position="95"/>
    </location>
</feature>
<dbReference type="STRING" id="3880.A0A072V6K1"/>
<protein>
    <submittedName>
        <fullName evidence="9">Myosin II heavy chain family protein</fullName>
    </submittedName>
    <submittedName>
        <fullName evidence="10">Putative microtubule-associated protein</fullName>
    </submittedName>
</protein>
<dbReference type="GO" id="GO:0007010">
    <property type="term" value="P:cytoskeleton organization"/>
    <property type="evidence" value="ECO:0007669"/>
    <property type="project" value="InterPro"/>
</dbReference>
<dbReference type="Proteomes" id="UP000265566">
    <property type="component" value="Chromosome 2"/>
</dbReference>
<evidence type="ECO:0000256" key="4">
    <source>
        <dbReference type="ARBA" id="ARBA00022701"/>
    </source>
</evidence>
<comment type="subcellular location">
    <subcellularLocation>
        <location evidence="1">Cytoplasm</location>
        <location evidence="1">Cytoskeleton</location>
    </subcellularLocation>
</comment>
<dbReference type="PANTHER" id="PTHR31246:SF5">
    <property type="entry name" value="MICROTUBULE-ASSOCIATED PROTEIN 70-5"/>
    <property type="match status" value="1"/>
</dbReference>
<feature type="region of interest" description="Disordered" evidence="8">
    <location>
        <begin position="525"/>
        <end position="552"/>
    </location>
</feature>
<evidence type="ECO:0000256" key="1">
    <source>
        <dbReference type="ARBA" id="ARBA00004245"/>
    </source>
</evidence>
<dbReference type="Proteomes" id="UP000002051">
    <property type="component" value="Chromosome 2"/>
</dbReference>
<feature type="coiled-coil region" evidence="7">
    <location>
        <begin position="174"/>
        <end position="337"/>
    </location>
</feature>
<evidence type="ECO:0000256" key="3">
    <source>
        <dbReference type="ARBA" id="ARBA00022490"/>
    </source>
</evidence>
<dbReference type="Gramene" id="rna8427">
    <property type="protein sequence ID" value="RHN72681.1"/>
    <property type="gene ID" value="gene8427"/>
</dbReference>
<accession>A0A072V6K1</accession>
<dbReference type="Pfam" id="PF07058">
    <property type="entry name" value="MAP70"/>
    <property type="match status" value="1"/>
</dbReference>
<dbReference type="EMBL" id="PSQE01000002">
    <property type="protein sequence ID" value="RHN72681.1"/>
    <property type="molecule type" value="Genomic_DNA"/>
</dbReference>
<dbReference type="GO" id="GO:0005874">
    <property type="term" value="C:microtubule"/>
    <property type="evidence" value="ECO:0007669"/>
    <property type="project" value="UniProtKB-KW"/>
</dbReference>
<dbReference type="InterPro" id="IPR009768">
    <property type="entry name" value="MAP70"/>
</dbReference>
<reference evidence="9 12" key="1">
    <citation type="journal article" date="2011" name="Nature">
        <title>The Medicago genome provides insight into the evolution of rhizobial symbioses.</title>
        <authorList>
            <person name="Young N.D."/>
            <person name="Debelle F."/>
            <person name="Oldroyd G.E."/>
            <person name="Geurts R."/>
            <person name="Cannon S.B."/>
            <person name="Udvardi M.K."/>
            <person name="Benedito V.A."/>
            <person name="Mayer K.F."/>
            <person name="Gouzy J."/>
            <person name="Schoof H."/>
            <person name="Van de Peer Y."/>
            <person name="Proost S."/>
            <person name="Cook D.R."/>
            <person name="Meyers B.C."/>
            <person name="Spannagl M."/>
            <person name="Cheung F."/>
            <person name="De Mita S."/>
            <person name="Krishnakumar V."/>
            <person name="Gundlach H."/>
            <person name="Zhou S."/>
            <person name="Mudge J."/>
            <person name="Bharti A.K."/>
            <person name="Murray J.D."/>
            <person name="Naoumkina M.A."/>
            <person name="Rosen B."/>
            <person name="Silverstein K.A."/>
            <person name="Tang H."/>
            <person name="Rombauts S."/>
            <person name="Zhao P.X."/>
            <person name="Zhou P."/>
            <person name="Barbe V."/>
            <person name="Bardou P."/>
            <person name="Bechner M."/>
            <person name="Bellec A."/>
            <person name="Berger A."/>
            <person name="Berges H."/>
            <person name="Bidwell S."/>
            <person name="Bisseling T."/>
            <person name="Choisne N."/>
            <person name="Couloux A."/>
            <person name="Denny R."/>
            <person name="Deshpande S."/>
            <person name="Dai X."/>
            <person name="Doyle J.J."/>
            <person name="Dudez A.M."/>
            <person name="Farmer A.D."/>
            <person name="Fouteau S."/>
            <person name="Franken C."/>
            <person name="Gibelin C."/>
            <person name="Gish J."/>
            <person name="Goldstein S."/>
            <person name="Gonzalez A.J."/>
            <person name="Green P.J."/>
            <person name="Hallab A."/>
            <person name="Hartog M."/>
            <person name="Hua A."/>
            <person name="Humphray S.J."/>
            <person name="Jeong D.H."/>
            <person name="Jing Y."/>
            <person name="Jocker A."/>
            <person name="Kenton S.M."/>
            <person name="Kim D.J."/>
            <person name="Klee K."/>
            <person name="Lai H."/>
            <person name="Lang C."/>
            <person name="Lin S."/>
            <person name="Macmil S.L."/>
            <person name="Magdelenat G."/>
            <person name="Matthews L."/>
            <person name="McCorrison J."/>
            <person name="Monaghan E.L."/>
            <person name="Mun J.H."/>
            <person name="Najar F.Z."/>
            <person name="Nicholson C."/>
            <person name="Noirot C."/>
            <person name="O'Bleness M."/>
            <person name="Paule C.R."/>
            <person name="Poulain J."/>
            <person name="Prion F."/>
            <person name="Qin B."/>
            <person name="Qu C."/>
            <person name="Retzel E.F."/>
            <person name="Riddle C."/>
            <person name="Sallet E."/>
            <person name="Samain S."/>
            <person name="Samson N."/>
            <person name="Sanders I."/>
            <person name="Saurat O."/>
            <person name="Scarpelli C."/>
            <person name="Schiex T."/>
            <person name="Segurens B."/>
            <person name="Severin A.J."/>
            <person name="Sherrier D.J."/>
            <person name="Shi R."/>
            <person name="Sims S."/>
            <person name="Singer S.R."/>
            <person name="Sinharoy S."/>
            <person name="Sterck L."/>
            <person name="Viollet A."/>
            <person name="Wang B.B."/>
            <person name="Wang K."/>
            <person name="Wang M."/>
            <person name="Wang X."/>
            <person name="Warfsmann J."/>
            <person name="Weissenbach J."/>
            <person name="White D.D."/>
            <person name="White J.D."/>
            <person name="Wiley G.B."/>
            <person name="Wincker P."/>
            <person name="Xing Y."/>
            <person name="Yang L."/>
            <person name="Yao Z."/>
            <person name="Ying F."/>
            <person name="Zhai J."/>
            <person name="Zhou L."/>
            <person name="Zuber A."/>
            <person name="Denarie J."/>
            <person name="Dixon R.A."/>
            <person name="May G.D."/>
            <person name="Schwartz D.C."/>
            <person name="Rogers J."/>
            <person name="Quetier F."/>
            <person name="Town C.D."/>
            <person name="Roe B.A."/>
        </authorList>
    </citation>
    <scope>NUCLEOTIDE SEQUENCE [LARGE SCALE GENOMIC DNA]</scope>
    <source>
        <strain evidence="9">A17</strain>
        <strain evidence="11 12">cv. Jemalong A17</strain>
    </source>
</reference>
<dbReference type="KEGG" id="mtr:25486250"/>
<evidence type="ECO:0000313" key="9">
    <source>
        <dbReference type="EMBL" id="KEH36973.1"/>
    </source>
</evidence>
<keyword evidence="3" id="KW-0963">Cytoplasm</keyword>
<dbReference type="HOGENOM" id="CLU_023069_0_0_1"/>
<evidence type="ECO:0000256" key="2">
    <source>
        <dbReference type="ARBA" id="ARBA00008825"/>
    </source>
</evidence>
<evidence type="ECO:0000256" key="8">
    <source>
        <dbReference type="SAM" id="MobiDB-lite"/>
    </source>
</evidence>
<dbReference type="OrthoDB" id="1906253at2759"/>
<evidence type="ECO:0000313" key="12">
    <source>
        <dbReference type="Proteomes" id="UP000002051"/>
    </source>
</evidence>
<evidence type="ECO:0000313" key="10">
    <source>
        <dbReference type="EMBL" id="RHN72681.1"/>
    </source>
</evidence>
<evidence type="ECO:0000256" key="7">
    <source>
        <dbReference type="SAM" id="Coils"/>
    </source>
</evidence>
<comment type="similarity">
    <text evidence="2">Belongs to the MAP70 family.</text>
</comment>
<dbReference type="AlphaFoldDB" id="A0A072V6K1"/>
<reference evidence="10" key="4">
    <citation type="journal article" date="2018" name="Nat. Plants">
        <title>Whole-genome landscape of Medicago truncatula symbiotic genes.</title>
        <authorList>
            <person name="Pecrix Y."/>
            <person name="Gamas P."/>
            <person name="Carrere S."/>
        </authorList>
    </citation>
    <scope>NUCLEOTIDE SEQUENCE</scope>
    <source>
        <tissue evidence="10">Leaves</tissue>
    </source>
</reference>
<keyword evidence="5 7" id="KW-0175">Coiled coil</keyword>
<proteinExistence type="inferred from homology"/>
<keyword evidence="6" id="KW-0206">Cytoskeleton</keyword>
<reference evidence="9 12" key="2">
    <citation type="journal article" date="2014" name="BMC Genomics">
        <title>An improved genome release (version Mt4.0) for the model legume Medicago truncatula.</title>
        <authorList>
            <person name="Tang H."/>
            <person name="Krishnakumar V."/>
            <person name="Bidwell S."/>
            <person name="Rosen B."/>
            <person name="Chan A."/>
            <person name="Zhou S."/>
            <person name="Gentzbittel L."/>
            <person name="Childs K.L."/>
            <person name="Yandell M."/>
            <person name="Gundlach H."/>
            <person name="Mayer K.F."/>
            <person name="Schwartz D.C."/>
            <person name="Town C.D."/>
        </authorList>
    </citation>
    <scope>GENOME REANNOTATION</scope>
    <source>
        <strain evidence="9">A17</strain>
        <strain evidence="11 12">cv. Jemalong A17</strain>
    </source>
</reference>
<evidence type="ECO:0000256" key="6">
    <source>
        <dbReference type="ARBA" id="ARBA00023212"/>
    </source>
</evidence>
<dbReference type="EMBL" id="CM001218">
    <property type="protein sequence ID" value="KEH36973.1"/>
    <property type="molecule type" value="Genomic_DNA"/>
</dbReference>
<keyword evidence="4" id="KW-0493">Microtubule</keyword>
<dbReference type="PANTHER" id="PTHR31246">
    <property type="entry name" value="MICROTUBULE-ASSOCIATED PROTEIN 70-2"/>
    <property type="match status" value="1"/>
</dbReference>
<sequence>MVVNEEVPLVKPDVVVLEIDHLQNKLIEKVNELATCHGEIKAIRAIEAKKDKAIEELRNEVSKMDERLRLKEDHLKNKNLEIKKLTDEKKDALAAQYAAESALRRLHTDQKEEDFYPFESVITPLEDEIKMYRTEITALQEDKKALERLTKSKELALLEAERILRSALERALIVEEVQNENFDLKRQIEICQEENKILEKSHRQKIVEVEKLSQTIHELEELILSNGATANLIRDYKRQISELQEEKRTLERELARVKVSANRIATVAANEWKDESDKVMPVRQWLEERRIMQAEMQRLKEKLAISERTAKAESQLKDKLKLRLKTLEEGLKQFSVNSNAFSVSPKADKSNILSFVTNNGGLRNRSTSQPRGSTVGRTLFQKANIKGNIESMAGNRKPGSITKMKYGSTENVLKKGIWASKNKFSDGGEKENEIQVNTGSVKTNADEDSKFNSSNDLESNDVVSGFLYDKLQKEVINLKKTCETKDSTLHTKDEEIKMLTKKVDALTKAMEVEWKKMKREIAAREKEVASIKSDDRRKNRSSDFSKRVMKEH</sequence>
<gene>
    <name evidence="11" type="primary">25486250</name>
    <name evidence="9" type="ordered locus">MTR_2g026590</name>
    <name evidence="10" type="ORF">MtrunA17_Chr2g0290411</name>
</gene>
<reference evidence="11" key="3">
    <citation type="submission" date="2015-04" db="UniProtKB">
        <authorList>
            <consortium name="EnsemblPlants"/>
        </authorList>
    </citation>
    <scope>IDENTIFICATION</scope>
    <source>
        <strain evidence="11">cv. Jemalong A17</strain>
    </source>
</reference>
<dbReference type="GO" id="GO:0008017">
    <property type="term" value="F:microtubule binding"/>
    <property type="evidence" value="ECO:0007669"/>
    <property type="project" value="InterPro"/>
</dbReference>
<evidence type="ECO:0000256" key="5">
    <source>
        <dbReference type="ARBA" id="ARBA00023054"/>
    </source>
</evidence>
<evidence type="ECO:0000313" key="11">
    <source>
        <dbReference type="EnsemblPlants" id="KEH36973"/>
    </source>
</evidence>
<organism evidence="9 12">
    <name type="scientific">Medicago truncatula</name>
    <name type="common">Barrel medic</name>
    <name type="synonym">Medicago tribuloides</name>
    <dbReference type="NCBI Taxonomy" id="3880"/>
    <lineage>
        <taxon>Eukaryota</taxon>
        <taxon>Viridiplantae</taxon>
        <taxon>Streptophyta</taxon>
        <taxon>Embryophyta</taxon>
        <taxon>Tracheophyta</taxon>
        <taxon>Spermatophyta</taxon>
        <taxon>Magnoliopsida</taxon>
        <taxon>eudicotyledons</taxon>
        <taxon>Gunneridae</taxon>
        <taxon>Pentapetalae</taxon>
        <taxon>rosids</taxon>
        <taxon>fabids</taxon>
        <taxon>Fabales</taxon>
        <taxon>Fabaceae</taxon>
        <taxon>Papilionoideae</taxon>
        <taxon>50 kb inversion clade</taxon>
        <taxon>NPAAA clade</taxon>
        <taxon>Hologalegina</taxon>
        <taxon>IRL clade</taxon>
        <taxon>Trifolieae</taxon>
        <taxon>Medicago</taxon>
    </lineage>
</organism>
<keyword evidence="12" id="KW-1185">Reference proteome</keyword>
<name>A0A072V6K1_MEDTR</name>
<dbReference type="EnsemblPlants" id="KEH36973">
    <property type="protein sequence ID" value="KEH36973"/>
    <property type="gene ID" value="MTR_2g026590"/>
</dbReference>